<proteinExistence type="predicted"/>
<keyword evidence="2" id="KW-1185">Reference proteome</keyword>
<sequence>MGLLYELAKIIRQLQYGDERKRWICQKSQERTLQLAPDGPVCGR</sequence>
<name>A0ABV9PWI9_9BACL</name>
<comment type="caution">
    <text evidence="1">The sequence shown here is derived from an EMBL/GenBank/DDBJ whole genome shotgun (WGS) entry which is preliminary data.</text>
</comment>
<reference evidence="2" key="1">
    <citation type="journal article" date="2019" name="Int. J. Syst. Evol. Microbiol.">
        <title>The Global Catalogue of Microorganisms (GCM) 10K type strain sequencing project: providing services to taxonomists for standard genome sequencing and annotation.</title>
        <authorList>
            <consortium name="The Broad Institute Genomics Platform"/>
            <consortium name="The Broad Institute Genome Sequencing Center for Infectious Disease"/>
            <person name="Wu L."/>
            <person name="Ma J."/>
        </authorList>
    </citation>
    <scope>NUCLEOTIDE SEQUENCE [LARGE SCALE GENOMIC DNA]</scope>
    <source>
        <strain evidence="2">WYCCWR 12678</strain>
    </source>
</reference>
<dbReference type="EMBL" id="JBHSHC010000025">
    <property type="protein sequence ID" value="MFC4766601.1"/>
    <property type="molecule type" value="Genomic_DNA"/>
</dbReference>
<protein>
    <submittedName>
        <fullName evidence="1">Uncharacterized protein</fullName>
    </submittedName>
</protein>
<evidence type="ECO:0000313" key="1">
    <source>
        <dbReference type="EMBL" id="MFC4766601.1"/>
    </source>
</evidence>
<dbReference type="Proteomes" id="UP001596002">
    <property type="component" value="Unassembled WGS sequence"/>
</dbReference>
<evidence type="ECO:0000313" key="2">
    <source>
        <dbReference type="Proteomes" id="UP001596002"/>
    </source>
</evidence>
<dbReference type="RefSeq" id="WP_380024500.1">
    <property type="nucleotide sequence ID" value="NZ_JBHSHC010000025.1"/>
</dbReference>
<gene>
    <name evidence="1" type="ORF">ACFO8Q_04305</name>
</gene>
<accession>A0ABV9PWI9</accession>
<organism evidence="1 2">
    <name type="scientific">Effusibacillus consociatus</name>
    <dbReference type="NCBI Taxonomy" id="1117041"/>
    <lineage>
        <taxon>Bacteria</taxon>
        <taxon>Bacillati</taxon>
        <taxon>Bacillota</taxon>
        <taxon>Bacilli</taxon>
        <taxon>Bacillales</taxon>
        <taxon>Alicyclobacillaceae</taxon>
        <taxon>Effusibacillus</taxon>
    </lineage>
</organism>